<name>A0A7J6F7D7_CANSA</name>
<dbReference type="AlphaFoldDB" id="A0A7J6F7D7"/>
<evidence type="ECO:0000256" key="2">
    <source>
        <dbReference type="ARBA" id="ARBA00023157"/>
    </source>
</evidence>
<keyword evidence="2" id="KW-1015">Disulfide bond</keyword>
<dbReference type="InterPro" id="IPR035513">
    <property type="entry name" value="Invertase/methylesterase_inhib"/>
</dbReference>
<sequence length="176" mass="18730">MENYMNTYFMLFLVTILISNPPQPTRAAGESLIPTACQNVEKKGFCNAMLESDPNSNNADLPGLGLIALKQAASNASDIAEYAKTLSNDPNLKEGAAKCLQLYLETADKINDSVASAKSKAHTDVNAGLNAAITNSKSCDAALSGHECELSGKNEVFRWLCENALGVNKAVMDGKN</sequence>
<keyword evidence="7" id="KW-1185">Reference proteome</keyword>
<dbReference type="GO" id="GO:0004857">
    <property type="term" value="F:enzyme inhibitor activity"/>
    <property type="evidence" value="ECO:0007669"/>
    <property type="project" value="InterPro"/>
</dbReference>
<feature type="domain" description="Pectinesterase inhibitor" evidence="5">
    <location>
        <begin position="28"/>
        <end position="167"/>
    </location>
</feature>
<evidence type="ECO:0000256" key="4">
    <source>
        <dbReference type="SAM" id="SignalP"/>
    </source>
</evidence>
<evidence type="ECO:0000313" key="7">
    <source>
        <dbReference type="Proteomes" id="UP000583929"/>
    </source>
</evidence>
<dbReference type="InterPro" id="IPR006501">
    <property type="entry name" value="Pectinesterase_inhib_dom"/>
</dbReference>
<gene>
    <name evidence="6" type="ORF">G4B88_010712</name>
</gene>
<evidence type="ECO:0000313" key="6">
    <source>
        <dbReference type="EMBL" id="KAF4366637.1"/>
    </source>
</evidence>
<dbReference type="InterPro" id="IPR052421">
    <property type="entry name" value="PCW_Enzyme_Inhibitor"/>
</dbReference>
<feature type="chain" id="PRO_5029628040" description="Pectinesterase inhibitor domain-containing protein" evidence="4">
    <location>
        <begin position="28"/>
        <end position="176"/>
    </location>
</feature>
<accession>A0A7J6F7D7</accession>
<dbReference type="Pfam" id="PF04043">
    <property type="entry name" value="PMEI"/>
    <property type="match status" value="1"/>
</dbReference>
<dbReference type="PANTHER" id="PTHR36710">
    <property type="entry name" value="PECTINESTERASE INHIBITOR-LIKE"/>
    <property type="match status" value="1"/>
</dbReference>
<dbReference type="Gene3D" id="1.20.140.40">
    <property type="entry name" value="Invertase/pectin methylesterase inhibitor family protein"/>
    <property type="match status" value="1"/>
</dbReference>
<dbReference type="SMART" id="SM00856">
    <property type="entry name" value="PMEI"/>
    <property type="match status" value="1"/>
</dbReference>
<keyword evidence="1 4" id="KW-0732">Signal</keyword>
<dbReference type="PANTHER" id="PTHR36710:SF18">
    <property type="entry name" value="PECTINESTERASE INHIBITOR 5-RELATED"/>
    <property type="match status" value="1"/>
</dbReference>
<proteinExistence type="inferred from homology"/>
<dbReference type="NCBIfam" id="TIGR01614">
    <property type="entry name" value="PME_inhib"/>
    <property type="match status" value="1"/>
</dbReference>
<comment type="similarity">
    <text evidence="3">Belongs to the PMEI family.</text>
</comment>
<dbReference type="Proteomes" id="UP000583929">
    <property type="component" value="Unassembled WGS sequence"/>
</dbReference>
<evidence type="ECO:0000256" key="1">
    <source>
        <dbReference type="ARBA" id="ARBA00022729"/>
    </source>
</evidence>
<comment type="caution">
    <text evidence="6">The sequence shown here is derived from an EMBL/GenBank/DDBJ whole genome shotgun (WGS) entry which is preliminary data.</text>
</comment>
<dbReference type="EMBL" id="JAATIQ010000254">
    <property type="protein sequence ID" value="KAF4366637.1"/>
    <property type="molecule type" value="Genomic_DNA"/>
</dbReference>
<evidence type="ECO:0000256" key="3">
    <source>
        <dbReference type="ARBA" id="ARBA00038471"/>
    </source>
</evidence>
<feature type="signal peptide" evidence="4">
    <location>
        <begin position="1"/>
        <end position="27"/>
    </location>
</feature>
<evidence type="ECO:0000259" key="5">
    <source>
        <dbReference type="SMART" id="SM00856"/>
    </source>
</evidence>
<protein>
    <recommendedName>
        <fullName evidence="5">Pectinesterase inhibitor domain-containing protein</fullName>
    </recommendedName>
</protein>
<organism evidence="6 7">
    <name type="scientific">Cannabis sativa</name>
    <name type="common">Hemp</name>
    <name type="synonym">Marijuana</name>
    <dbReference type="NCBI Taxonomy" id="3483"/>
    <lineage>
        <taxon>Eukaryota</taxon>
        <taxon>Viridiplantae</taxon>
        <taxon>Streptophyta</taxon>
        <taxon>Embryophyta</taxon>
        <taxon>Tracheophyta</taxon>
        <taxon>Spermatophyta</taxon>
        <taxon>Magnoliopsida</taxon>
        <taxon>eudicotyledons</taxon>
        <taxon>Gunneridae</taxon>
        <taxon>Pentapetalae</taxon>
        <taxon>rosids</taxon>
        <taxon>fabids</taxon>
        <taxon>Rosales</taxon>
        <taxon>Cannabaceae</taxon>
        <taxon>Cannabis</taxon>
    </lineage>
</organism>
<reference evidence="6 7" key="1">
    <citation type="journal article" date="2020" name="bioRxiv">
        <title>Sequence and annotation of 42 cannabis genomes reveals extensive copy number variation in cannabinoid synthesis and pathogen resistance genes.</title>
        <authorList>
            <person name="Mckernan K.J."/>
            <person name="Helbert Y."/>
            <person name="Kane L.T."/>
            <person name="Ebling H."/>
            <person name="Zhang L."/>
            <person name="Liu B."/>
            <person name="Eaton Z."/>
            <person name="Mclaughlin S."/>
            <person name="Kingan S."/>
            <person name="Baybayan P."/>
            <person name="Concepcion G."/>
            <person name="Jordan M."/>
            <person name="Riva A."/>
            <person name="Barbazuk W."/>
            <person name="Harkins T."/>
        </authorList>
    </citation>
    <scope>NUCLEOTIDE SEQUENCE [LARGE SCALE GENOMIC DNA]</scope>
    <source>
        <strain evidence="7">cv. Jamaican Lion 4</strain>
        <tissue evidence="6">Leaf</tissue>
    </source>
</reference>
<dbReference type="SUPFAM" id="SSF101148">
    <property type="entry name" value="Plant invertase/pectin methylesterase inhibitor"/>
    <property type="match status" value="1"/>
</dbReference>